<comment type="caution">
    <text evidence="2">The sequence shown here is derived from an EMBL/GenBank/DDBJ whole genome shotgun (WGS) entry which is preliminary data.</text>
</comment>
<dbReference type="SUPFAM" id="SSF53474">
    <property type="entry name" value="alpha/beta-Hydrolases"/>
    <property type="match status" value="1"/>
</dbReference>
<evidence type="ECO:0008006" key="4">
    <source>
        <dbReference type="Google" id="ProtNLM"/>
    </source>
</evidence>
<dbReference type="PANTHER" id="PTHR47372">
    <property type="entry name" value="DAUER UP-REGULATED-RELATED"/>
    <property type="match status" value="1"/>
</dbReference>
<accession>A0ABQ4MAS1</accession>
<dbReference type="Pfam" id="PF11187">
    <property type="entry name" value="Mbeg1-like"/>
    <property type="match status" value="1"/>
</dbReference>
<name>A0ABQ4MAS1_9BACL</name>
<dbReference type="RefSeq" id="WP_213654738.1">
    <property type="nucleotide sequence ID" value="NZ_BOSL01000005.1"/>
</dbReference>
<sequence>MSELSESQLILLDNLIYLKDVANRENVKVSVIVEDLLDGGLEKSKDQVTGTYPGQLNEAEWITILKNIEQDKQLMNLTVKHGNVGNVYDEKTGKIVRDDKGQPIEPGARMATFVDNQDNATVVFRGTSGDYEWHDNGTGAYLSDTEMQIAALKYIESLPYNNITVTGHSKGGNKAQYVAILSDKVDRALSLDGQGFSKEFVEKYADLIAANGGKITSISAKDDPVNRLLIPVAGKIIYIETANPEKFYDIFFYHKPNLVLNENGQLNKEGEPGVLSNFINDFTIYINENMKEPYLSYAADGLLALQESGKEGREKEEWYQTAFGAIAALSHLDDFTMAQISKKYGDFAELGAALLATVIFPPIFFDDLVHAIGKNLKNLYDFAVEKLQQFGNWLGHVLDVAVEKVKEIGLQIGAALASFAEKVKQGWNKLVEGVKNFAEDIKNAGIAAAEAIGRFKDKVVQTVKGFCDSIVEGTKRIIESVKNTWNNAMDKMTSWFNRTKESIVTKVEEFKEGVHHVITVTRDGINRFIDASVAKFREIGDWMVNKVNDAVAKAKEITARIGEAGAAFVQKIKETWERLKAGIAEMAVAVKDAAVKAGEAIARFKDKVARVVKSFCDSIVQATKQAIENLKEAWKGAVDKMTTVFHSAKAAIKAKVHDFKVGIKTMAKLTTSKIKGVGKQAAVSVKKFVSKVARGLSAASKGLMLVNISRLGDLQTKMKKLDSDIESRTTQIVNEAQRVASGVGRSYSESNVQYQVRQVQAACDDIKNRSKQLSAELDRKIRTLSITREQYLKIEAMIKSGIRSRNL</sequence>
<evidence type="ECO:0000256" key="1">
    <source>
        <dbReference type="SAM" id="Coils"/>
    </source>
</evidence>
<keyword evidence="3" id="KW-1185">Reference proteome</keyword>
<dbReference type="InterPro" id="IPR029058">
    <property type="entry name" value="AB_hydrolase_fold"/>
</dbReference>
<reference evidence="2 3" key="1">
    <citation type="submission" date="2021-03" db="EMBL/GenBank/DDBJ databases">
        <title>Antimicrobial resistance genes in bacteria isolated from Japanese honey, and their potential for conferring macrolide and lincosamide resistance in the American foulbrood pathogen Paenibacillus larvae.</title>
        <authorList>
            <person name="Okamoto M."/>
            <person name="Kumagai M."/>
            <person name="Kanamori H."/>
            <person name="Takamatsu D."/>
        </authorList>
    </citation>
    <scope>NUCLEOTIDE SEQUENCE [LARGE SCALE GENOMIC DNA]</scope>
    <source>
        <strain evidence="2 3">J42TS3</strain>
    </source>
</reference>
<dbReference type="Proteomes" id="UP000679992">
    <property type="component" value="Unassembled WGS sequence"/>
</dbReference>
<dbReference type="PANTHER" id="PTHR47372:SF24">
    <property type="entry name" value="LATE EMBRYOGENESIS ABUNDANT PROTEIN (LEA) FAMILY PROTEIN"/>
    <property type="match status" value="1"/>
</dbReference>
<evidence type="ECO:0000313" key="2">
    <source>
        <dbReference type="EMBL" id="GIP53088.1"/>
    </source>
</evidence>
<dbReference type="Gene3D" id="1.20.120.20">
    <property type="entry name" value="Apolipoprotein"/>
    <property type="match status" value="1"/>
</dbReference>
<dbReference type="Gene3D" id="3.40.50.1820">
    <property type="entry name" value="alpha/beta hydrolase"/>
    <property type="match status" value="1"/>
</dbReference>
<dbReference type="EMBL" id="BOSL01000005">
    <property type="protein sequence ID" value="GIP53088.1"/>
    <property type="molecule type" value="Genomic_DNA"/>
</dbReference>
<organism evidence="2 3">
    <name type="scientific">Paenibacillus vini</name>
    <dbReference type="NCBI Taxonomy" id="1476024"/>
    <lineage>
        <taxon>Bacteria</taxon>
        <taxon>Bacillati</taxon>
        <taxon>Bacillota</taxon>
        <taxon>Bacilli</taxon>
        <taxon>Bacillales</taxon>
        <taxon>Paenibacillaceae</taxon>
        <taxon>Paenibacillus</taxon>
    </lineage>
</organism>
<keyword evidence="1" id="KW-0175">Coiled coil</keyword>
<gene>
    <name evidence="2" type="ORF">J42TS3_21230</name>
</gene>
<protein>
    <recommendedName>
        <fullName evidence="4">DUF2974 domain-containing protein</fullName>
    </recommendedName>
</protein>
<feature type="coiled-coil region" evidence="1">
    <location>
        <begin position="756"/>
        <end position="783"/>
    </location>
</feature>
<proteinExistence type="predicted"/>
<dbReference type="InterPro" id="IPR024499">
    <property type="entry name" value="Mbeg1-like"/>
</dbReference>
<evidence type="ECO:0000313" key="3">
    <source>
        <dbReference type="Proteomes" id="UP000679992"/>
    </source>
</evidence>